<evidence type="ECO:0000313" key="5">
    <source>
        <dbReference type="EMBL" id="MBM3226682.1"/>
    </source>
</evidence>
<dbReference type="AlphaFoldDB" id="A0A937W4W0"/>
<accession>A0A937W4W0</accession>
<evidence type="ECO:0000256" key="1">
    <source>
        <dbReference type="ARBA" id="ARBA00023015"/>
    </source>
</evidence>
<keyword evidence="2" id="KW-0238">DNA-binding</keyword>
<dbReference type="PRINTS" id="PR00038">
    <property type="entry name" value="HTHLUXR"/>
</dbReference>
<feature type="domain" description="HTH luxR-type" evidence="4">
    <location>
        <begin position="38"/>
        <end position="95"/>
    </location>
</feature>
<dbReference type="Pfam" id="PF00196">
    <property type="entry name" value="GerE"/>
    <property type="match status" value="1"/>
</dbReference>
<name>A0A937W4W0_UNCTE</name>
<keyword evidence="3" id="KW-0804">Transcription</keyword>
<protein>
    <submittedName>
        <fullName evidence="5">Response regulator transcription factor</fullName>
    </submittedName>
</protein>
<dbReference type="SMART" id="SM00421">
    <property type="entry name" value="HTH_LUXR"/>
    <property type="match status" value="1"/>
</dbReference>
<dbReference type="PANTHER" id="PTHR44688">
    <property type="entry name" value="DNA-BINDING TRANSCRIPTIONAL ACTIVATOR DEVR_DOSR"/>
    <property type="match status" value="1"/>
</dbReference>
<organism evidence="5 6">
    <name type="scientific">Tectimicrobiota bacterium</name>
    <dbReference type="NCBI Taxonomy" id="2528274"/>
    <lineage>
        <taxon>Bacteria</taxon>
        <taxon>Pseudomonadati</taxon>
        <taxon>Nitrospinota/Tectimicrobiota group</taxon>
        <taxon>Candidatus Tectimicrobiota</taxon>
    </lineage>
</organism>
<dbReference type="InterPro" id="IPR016032">
    <property type="entry name" value="Sig_transdc_resp-reg_C-effctor"/>
</dbReference>
<sequence length="145" mass="16167">MTQHAGASRVAVRSFAQAPLSQAGKVMRTHHAAQQTLPRRVTARKQQMLCLVDEGKRHQEIAAALYLSEGIVKLRLHHIYKKLGLDSRSALPWMRRNMPSSKDLRERLGREKARTPVEQGVSVCRGDPGCHVSGERAKAGVQELQ</sequence>
<dbReference type="PANTHER" id="PTHR44688:SF16">
    <property type="entry name" value="DNA-BINDING TRANSCRIPTIONAL ACTIVATOR DEVR_DOSR"/>
    <property type="match status" value="1"/>
</dbReference>
<evidence type="ECO:0000256" key="3">
    <source>
        <dbReference type="ARBA" id="ARBA00023163"/>
    </source>
</evidence>
<proteinExistence type="predicted"/>
<dbReference type="EMBL" id="VGLS01001004">
    <property type="protein sequence ID" value="MBM3226682.1"/>
    <property type="molecule type" value="Genomic_DNA"/>
</dbReference>
<keyword evidence="1" id="KW-0805">Transcription regulation</keyword>
<dbReference type="GO" id="GO:0006355">
    <property type="term" value="P:regulation of DNA-templated transcription"/>
    <property type="evidence" value="ECO:0007669"/>
    <property type="project" value="InterPro"/>
</dbReference>
<evidence type="ECO:0000313" key="6">
    <source>
        <dbReference type="Proteomes" id="UP000712673"/>
    </source>
</evidence>
<gene>
    <name evidence="5" type="ORF">FJZ47_23195</name>
</gene>
<dbReference type="SUPFAM" id="SSF46894">
    <property type="entry name" value="C-terminal effector domain of the bipartite response regulators"/>
    <property type="match status" value="1"/>
</dbReference>
<dbReference type="Gene3D" id="1.10.10.10">
    <property type="entry name" value="Winged helix-like DNA-binding domain superfamily/Winged helix DNA-binding domain"/>
    <property type="match status" value="1"/>
</dbReference>
<evidence type="ECO:0000259" key="4">
    <source>
        <dbReference type="SMART" id="SM00421"/>
    </source>
</evidence>
<reference evidence="5" key="1">
    <citation type="submission" date="2019-03" db="EMBL/GenBank/DDBJ databases">
        <title>Lake Tanganyika Metagenome-Assembled Genomes (MAGs).</title>
        <authorList>
            <person name="Tran P."/>
        </authorList>
    </citation>
    <scope>NUCLEOTIDE SEQUENCE</scope>
    <source>
        <strain evidence="5">K_DeepCast_65m_m2_066</strain>
    </source>
</reference>
<dbReference type="GO" id="GO:0003677">
    <property type="term" value="F:DNA binding"/>
    <property type="evidence" value="ECO:0007669"/>
    <property type="project" value="UniProtKB-KW"/>
</dbReference>
<dbReference type="InterPro" id="IPR000792">
    <property type="entry name" value="Tscrpt_reg_LuxR_C"/>
</dbReference>
<comment type="caution">
    <text evidence="5">The sequence shown here is derived from an EMBL/GenBank/DDBJ whole genome shotgun (WGS) entry which is preliminary data.</text>
</comment>
<dbReference type="InterPro" id="IPR036388">
    <property type="entry name" value="WH-like_DNA-bd_sf"/>
</dbReference>
<evidence type="ECO:0000256" key="2">
    <source>
        <dbReference type="ARBA" id="ARBA00023125"/>
    </source>
</evidence>
<dbReference type="Proteomes" id="UP000712673">
    <property type="component" value="Unassembled WGS sequence"/>
</dbReference>